<dbReference type="PANTHER" id="PTHR43133:SF8">
    <property type="entry name" value="RNA POLYMERASE SIGMA FACTOR HI_1459-RELATED"/>
    <property type="match status" value="1"/>
</dbReference>
<dbReference type="Pfam" id="PF04542">
    <property type="entry name" value="Sigma70_r2"/>
    <property type="match status" value="1"/>
</dbReference>
<dbReference type="Gene3D" id="1.10.10.10">
    <property type="entry name" value="Winged helix-like DNA-binding domain superfamily/Winged helix DNA-binding domain"/>
    <property type="match status" value="1"/>
</dbReference>
<dbReference type="InterPro" id="IPR036388">
    <property type="entry name" value="WH-like_DNA-bd_sf"/>
</dbReference>
<proteinExistence type="inferred from homology"/>
<comment type="caution">
    <text evidence="7">The sequence shown here is derived from an EMBL/GenBank/DDBJ whole genome shotgun (WGS) entry which is preliminary data.</text>
</comment>
<dbReference type="InterPro" id="IPR014284">
    <property type="entry name" value="RNA_pol_sigma-70_dom"/>
</dbReference>
<evidence type="ECO:0000256" key="5">
    <source>
        <dbReference type="ARBA" id="ARBA00023163"/>
    </source>
</evidence>
<comment type="similarity">
    <text evidence="1">Belongs to the sigma-70 factor family. ECF subfamily.</text>
</comment>
<dbReference type="NCBIfam" id="TIGR02937">
    <property type="entry name" value="sigma70-ECF"/>
    <property type="match status" value="1"/>
</dbReference>
<reference evidence="7" key="1">
    <citation type="journal article" date="2014" name="Int. J. Syst. Evol. Microbiol.">
        <title>Complete genome sequence of Corynebacterium casei LMG S-19264T (=DSM 44701T), isolated from a smear-ripened cheese.</title>
        <authorList>
            <consortium name="US DOE Joint Genome Institute (JGI-PGF)"/>
            <person name="Walter F."/>
            <person name="Albersmeier A."/>
            <person name="Kalinowski J."/>
            <person name="Ruckert C."/>
        </authorList>
    </citation>
    <scope>NUCLEOTIDE SEQUENCE</scope>
    <source>
        <strain evidence="7">CGMCC 1.15966</strain>
    </source>
</reference>
<dbReference type="InterPro" id="IPR013324">
    <property type="entry name" value="RNA_pol_sigma_r3/r4-like"/>
</dbReference>
<keyword evidence="5" id="KW-0804">Transcription</keyword>
<reference evidence="7" key="2">
    <citation type="submission" date="2020-09" db="EMBL/GenBank/DDBJ databases">
        <authorList>
            <person name="Sun Q."/>
            <person name="Zhou Y."/>
        </authorList>
    </citation>
    <scope>NUCLEOTIDE SEQUENCE</scope>
    <source>
        <strain evidence="7">CGMCC 1.15966</strain>
    </source>
</reference>
<keyword evidence="4" id="KW-0238">DNA-binding</keyword>
<dbReference type="InterPro" id="IPR013325">
    <property type="entry name" value="RNA_pol_sigma_r2"/>
</dbReference>
<dbReference type="InterPro" id="IPR039425">
    <property type="entry name" value="RNA_pol_sigma-70-like"/>
</dbReference>
<dbReference type="SUPFAM" id="SSF88946">
    <property type="entry name" value="Sigma2 domain of RNA polymerase sigma factors"/>
    <property type="match status" value="1"/>
</dbReference>
<dbReference type="RefSeq" id="WP_094257719.1">
    <property type="nucleotide sequence ID" value="NZ_BMKM01000001.1"/>
</dbReference>
<evidence type="ECO:0000256" key="2">
    <source>
        <dbReference type="ARBA" id="ARBA00023015"/>
    </source>
</evidence>
<name>A0A8H9KT05_9SPHI</name>
<evidence type="ECO:0000259" key="6">
    <source>
        <dbReference type="Pfam" id="PF04542"/>
    </source>
</evidence>
<evidence type="ECO:0000256" key="3">
    <source>
        <dbReference type="ARBA" id="ARBA00023082"/>
    </source>
</evidence>
<dbReference type="PANTHER" id="PTHR43133">
    <property type="entry name" value="RNA POLYMERASE ECF-TYPE SIGMA FACTO"/>
    <property type="match status" value="1"/>
</dbReference>
<keyword evidence="3" id="KW-0731">Sigma factor</keyword>
<protein>
    <recommendedName>
        <fullName evidence="6">RNA polymerase sigma-70 region 2 domain-containing protein</fullName>
    </recommendedName>
</protein>
<evidence type="ECO:0000313" key="7">
    <source>
        <dbReference type="EMBL" id="GGE09373.1"/>
    </source>
</evidence>
<keyword evidence="2" id="KW-0805">Transcription regulation</keyword>
<dbReference type="AlphaFoldDB" id="A0A8H9KT05"/>
<organism evidence="7 8">
    <name type="scientific">Sphingobacterium cellulitidis</name>
    <dbReference type="NCBI Taxonomy" id="1768011"/>
    <lineage>
        <taxon>Bacteria</taxon>
        <taxon>Pseudomonadati</taxon>
        <taxon>Bacteroidota</taxon>
        <taxon>Sphingobacteriia</taxon>
        <taxon>Sphingobacteriales</taxon>
        <taxon>Sphingobacteriaceae</taxon>
        <taxon>Sphingobacterium</taxon>
    </lineage>
</organism>
<accession>A0A8H9KT05</accession>
<feature type="domain" description="RNA polymerase sigma-70 region 2" evidence="6">
    <location>
        <begin position="33"/>
        <end position="99"/>
    </location>
</feature>
<keyword evidence="8" id="KW-1185">Reference proteome</keyword>
<sequence>MSKIRQILPKGREDKELLEGLRNGDNTAISYIYKTCYPSVSHLITGNQGREEEAKDIFQEAVMVLYDKVTHENFELSSKISTFLYAVCRRLWLKQLNKRENSLGTSDSDGLEIADVESDIQVHLDKEDEFSKMDSAMHQLGEPCQTILKDFYIRNKSMNEICEKFGYTNTDNAKTQKYKCLQRLKKLFFDQKSD</sequence>
<dbReference type="GO" id="GO:0006352">
    <property type="term" value="P:DNA-templated transcription initiation"/>
    <property type="evidence" value="ECO:0007669"/>
    <property type="project" value="InterPro"/>
</dbReference>
<dbReference type="Proteomes" id="UP000614460">
    <property type="component" value="Unassembled WGS sequence"/>
</dbReference>
<dbReference type="InterPro" id="IPR007627">
    <property type="entry name" value="RNA_pol_sigma70_r2"/>
</dbReference>
<dbReference type="GO" id="GO:0016987">
    <property type="term" value="F:sigma factor activity"/>
    <property type="evidence" value="ECO:0007669"/>
    <property type="project" value="UniProtKB-KW"/>
</dbReference>
<dbReference type="SUPFAM" id="SSF88659">
    <property type="entry name" value="Sigma3 and sigma4 domains of RNA polymerase sigma factors"/>
    <property type="match status" value="1"/>
</dbReference>
<gene>
    <name evidence="7" type="ORF">GCM10011516_03810</name>
</gene>
<dbReference type="GO" id="GO:0003677">
    <property type="term" value="F:DNA binding"/>
    <property type="evidence" value="ECO:0007669"/>
    <property type="project" value="UniProtKB-KW"/>
</dbReference>
<evidence type="ECO:0000313" key="8">
    <source>
        <dbReference type="Proteomes" id="UP000614460"/>
    </source>
</evidence>
<dbReference type="EMBL" id="BMKM01000001">
    <property type="protein sequence ID" value="GGE09373.1"/>
    <property type="molecule type" value="Genomic_DNA"/>
</dbReference>
<dbReference type="Gene3D" id="1.10.1740.10">
    <property type="match status" value="1"/>
</dbReference>
<evidence type="ECO:0000256" key="1">
    <source>
        <dbReference type="ARBA" id="ARBA00010641"/>
    </source>
</evidence>
<evidence type="ECO:0000256" key="4">
    <source>
        <dbReference type="ARBA" id="ARBA00023125"/>
    </source>
</evidence>